<proteinExistence type="predicted"/>
<name>A0A0K2TPF7_LEPSM</name>
<dbReference type="EMBL" id="HACA01010181">
    <property type="protein sequence ID" value="CDW27542.1"/>
    <property type="molecule type" value="Transcribed_RNA"/>
</dbReference>
<accession>A0A0K2TPF7</accession>
<protein>
    <submittedName>
        <fullName evidence="1">Uncharacterized protein</fullName>
    </submittedName>
</protein>
<evidence type="ECO:0000313" key="1">
    <source>
        <dbReference type="EMBL" id="CDW27542.1"/>
    </source>
</evidence>
<dbReference type="AlphaFoldDB" id="A0A0K2TPF7"/>
<reference evidence="1" key="1">
    <citation type="submission" date="2014-05" db="EMBL/GenBank/DDBJ databases">
        <authorList>
            <person name="Chronopoulou M."/>
        </authorList>
    </citation>
    <scope>NUCLEOTIDE SEQUENCE</scope>
    <source>
        <tissue evidence="1">Whole organism</tissue>
    </source>
</reference>
<organism evidence="1">
    <name type="scientific">Lepeophtheirus salmonis</name>
    <name type="common">Salmon louse</name>
    <name type="synonym">Caligus salmonis</name>
    <dbReference type="NCBI Taxonomy" id="72036"/>
    <lineage>
        <taxon>Eukaryota</taxon>
        <taxon>Metazoa</taxon>
        <taxon>Ecdysozoa</taxon>
        <taxon>Arthropoda</taxon>
        <taxon>Crustacea</taxon>
        <taxon>Multicrustacea</taxon>
        <taxon>Hexanauplia</taxon>
        <taxon>Copepoda</taxon>
        <taxon>Siphonostomatoida</taxon>
        <taxon>Caligidae</taxon>
        <taxon>Lepeophtheirus</taxon>
    </lineage>
</organism>
<sequence length="30" mass="3364">MILVVVFDCDSSGKDICASFVLHTFIYINI</sequence>